<gene>
    <name evidence="1" type="ORF">SAMN03080606_03167</name>
</gene>
<reference evidence="1 2" key="1">
    <citation type="submission" date="2016-10" db="EMBL/GenBank/DDBJ databases">
        <authorList>
            <person name="de Groot N.N."/>
        </authorList>
    </citation>
    <scope>NUCLEOTIDE SEQUENCE [LARGE SCALE GENOMIC DNA]</scope>
    <source>
        <strain evidence="1 2">DSM 18978</strain>
    </source>
</reference>
<dbReference type="Proteomes" id="UP000198636">
    <property type="component" value="Unassembled WGS sequence"/>
</dbReference>
<keyword evidence="2" id="KW-1185">Reference proteome</keyword>
<evidence type="ECO:0000313" key="1">
    <source>
        <dbReference type="EMBL" id="SCY94336.1"/>
    </source>
</evidence>
<dbReference type="RefSeq" id="WP_091545490.1">
    <property type="nucleotide sequence ID" value="NZ_FMUS01000023.1"/>
</dbReference>
<dbReference type="PANTHER" id="PTHR42967:SF1">
    <property type="entry name" value="MBL FOLD METALLO-HYDROLASE"/>
    <property type="match status" value="1"/>
</dbReference>
<accession>A0A1G5K185</accession>
<organism evidence="1 2">
    <name type="scientific">Alkaliphilus peptidifermentans DSM 18978</name>
    <dbReference type="NCBI Taxonomy" id="1120976"/>
    <lineage>
        <taxon>Bacteria</taxon>
        <taxon>Bacillati</taxon>
        <taxon>Bacillota</taxon>
        <taxon>Clostridia</taxon>
        <taxon>Peptostreptococcales</taxon>
        <taxon>Natronincolaceae</taxon>
        <taxon>Alkaliphilus</taxon>
    </lineage>
</organism>
<evidence type="ECO:0000313" key="2">
    <source>
        <dbReference type="Proteomes" id="UP000198636"/>
    </source>
</evidence>
<sequence length="245" mass="28617">MEDKSIKIVYLYHSGFVVETQNHFLVFDYFNDTPNNSARSLSNGVVSPSDFPVDKQILVFVTHQHRDHFNPIIFNWDKNHSNIKYILSSDIELGEYKNNYFQLDKYETLKINNVEISTFGSTDLGVSYLVSVDGVTIFHGGDLNWWHWKEFSREQQLKEELDFKAEVNKLIGKKIDIAFIPVDPRLEELYYLAGEYFINVIKPKLLIPIHFADNCNITKVFAEKINDNKKVAIIERRGQIIEYTI</sequence>
<name>A0A1G5K185_9FIRM</name>
<dbReference type="EMBL" id="FMUS01000023">
    <property type="protein sequence ID" value="SCY94336.1"/>
    <property type="molecule type" value="Genomic_DNA"/>
</dbReference>
<dbReference type="SUPFAM" id="SSF56281">
    <property type="entry name" value="Metallo-hydrolase/oxidoreductase"/>
    <property type="match status" value="1"/>
</dbReference>
<dbReference type="Pfam" id="PF13483">
    <property type="entry name" value="Lactamase_B_3"/>
    <property type="match status" value="1"/>
</dbReference>
<protein>
    <submittedName>
        <fullName evidence="1">L-ascorbate metabolism protein UlaG, beta-lactamase superfamily</fullName>
    </submittedName>
</protein>
<proteinExistence type="predicted"/>
<dbReference type="OrthoDB" id="36975at2"/>
<dbReference type="PANTHER" id="PTHR42967">
    <property type="entry name" value="METAL DEPENDENT HYDROLASE"/>
    <property type="match status" value="1"/>
</dbReference>
<dbReference type="InterPro" id="IPR036866">
    <property type="entry name" value="RibonucZ/Hydroxyglut_hydro"/>
</dbReference>
<dbReference type="AlphaFoldDB" id="A0A1G5K185"/>
<dbReference type="STRING" id="1120976.SAMN03080606_03167"/>
<dbReference type="Gene3D" id="3.60.15.10">
    <property type="entry name" value="Ribonuclease Z/Hydroxyacylglutathione hydrolase-like"/>
    <property type="match status" value="1"/>
</dbReference>